<evidence type="ECO:0000313" key="2">
    <source>
        <dbReference type="Proteomes" id="UP000499080"/>
    </source>
</evidence>
<dbReference type="Proteomes" id="UP000499080">
    <property type="component" value="Unassembled WGS sequence"/>
</dbReference>
<feature type="non-terminal residue" evidence="1">
    <location>
        <position position="1"/>
    </location>
</feature>
<proteinExistence type="predicted"/>
<gene>
    <name evidence="1" type="ORF">AVEN_204623_1</name>
</gene>
<comment type="caution">
    <text evidence="1">The sequence shown here is derived from an EMBL/GenBank/DDBJ whole genome shotgun (WGS) entry which is preliminary data.</text>
</comment>
<protein>
    <submittedName>
        <fullName evidence="1">Uncharacterized protein</fullName>
    </submittedName>
</protein>
<accession>A0A4Y2UZQ0</accession>
<sequence length="38" mass="4606">VFCADPNLADMCFRDYECMTCIYFYLEEHFPDDECKID</sequence>
<keyword evidence="2" id="KW-1185">Reference proteome</keyword>
<dbReference type="AlphaFoldDB" id="A0A4Y2UZQ0"/>
<reference evidence="1 2" key="1">
    <citation type="journal article" date="2019" name="Sci. Rep.">
        <title>Orb-weaving spider Araneus ventricosus genome elucidates the spidroin gene catalogue.</title>
        <authorList>
            <person name="Kono N."/>
            <person name="Nakamura H."/>
            <person name="Ohtoshi R."/>
            <person name="Moran D.A.P."/>
            <person name="Shinohara A."/>
            <person name="Yoshida Y."/>
            <person name="Fujiwara M."/>
            <person name="Mori M."/>
            <person name="Tomita M."/>
            <person name="Arakawa K."/>
        </authorList>
    </citation>
    <scope>NUCLEOTIDE SEQUENCE [LARGE SCALE GENOMIC DNA]</scope>
</reference>
<dbReference type="EMBL" id="BGPR01040929">
    <property type="protein sequence ID" value="GBO17130.1"/>
    <property type="molecule type" value="Genomic_DNA"/>
</dbReference>
<organism evidence="1 2">
    <name type="scientific">Araneus ventricosus</name>
    <name type="common">Orbweaver spider</name>
    <name type="synonym">Epeira ventricosa</name>
    <dbReference type="NCBI Taxonomy" id="182803"/>
    <lineage>
        <taxon>Eukaryota</taxon>
        <taxon>Metazoa</taxon>
        <taxon>Ecdysozoa</taxon>
        <taxon>Arthropoda</taxon>
        <taxon>Chelicerata</taxon>
        <taxon>Arachnida</taxon>
        <taxon>Araneae</taxon>
        <taxon>Araneomorphae</taxon>
        <taxon>Entelegynae</taxon>
        <taxon>Araneoidea</taxon>
        <taxon>Araneidae</taxon>
        <taxon>Araneus</taxon>
    </lineage>
</organism>
<evidence type="ECO:0000313" key="1">
    <source>
        <dbReference type="EMBL" id="GBO17130.1"/>
    </source>
</evidence>
<name>A0A4Y2UZQ0_ARAVE</name>